<feature type="transmembrane region" description="Helical" evidence="7">
    <location>
        <begin position="311"/>
        <end position="328"/>
    </location>
</feature>
<dbReference type="NCBIfam" id="NF045513">
    <property type="entry name" value="HepA_fam_ABC"/>
    <property type="match status" value="1"/>
</dbReference>
<keyword evidence="6 7" id="KW-0472">Membrane</keyword>
<dbReference type="Gene3D" id="3.40.50.300">
    <property type="entry name" value="P-loop containing nucleotide triphosphate hydrolases"/>
    <property type="match status" value="1"/>
</dbReference>
<evidence type="ECO:0000256" key="6">
    <source>
        <dbReference type="ARBA" id="ARBA00023136"/>
    </source>
</evidence>
<feature type="domain" description="ABC transporter" evidence="8">
    <location>
        <begin position="374"/>
        <end position="608"/>
    </location>
</feature>
<protein>
    <submittedName>
        <fullName evidence="10">ABC transporter related protein</fullName>
    </submittedName>
</protein>
<dbReference type="InterPro" id="IPR011527">
    <property type="entry name" value="ABC1_TM_dom"/>
</dbReference>
<dbReference type="AlphaFoldDB" id="D0MHR1"/>
<feature type="transmembrane region" description="Helical" evidence="7">
    <location>
        <begin position="35"/>
        <end position="58"/>
    </location>
</feature>
<dbReference type="GO" id="GO:0005886">
    <property type="term" value="C:plasma membrane"/>
    <property type="evidence" value="ECO:0007669"/>
    <property type="project" value="UniProtKB-SubCell"/>
</dbReference>
<feature type="transmembrane region" description="Helical" evidence="7">
    <location>
        <begin position="167"/>
        <end position="190"/>
    </location>
</feature>
<dbReference type="eggNOG" id="COG1132">
    <property type="taxonomic scope" value="Bacteria"/>
</dbReference>
<dbReference type="PROSITE" id="PS50893">
    <property type="entry name" value="ABC_TRANSPORTER_2"/>
    <property type="match status" value="1"/>
</dbReference>
<dbReference type="InterPro" id="IPR039421">
    <property type="entry name" value="Type_1_exporter"/>
</dbReference>
<dbReference type="STRING" id="518766.Rmar_1128"/>
<sequence>MGMKQRLRIYLRRHFWRTDEGMRLVLRQLWEHRRLFVGTVVLTGLSAAFEGVGLGLLVPFLDSLMNPEAGAFATGWSWVDQHLLRVEAPVMTRLYWFSGLILLTILLRGGLGYAAQQFSIRLQESILHRLRCQIIDQLQAVSLKFYAHRRAGDLLNVLTAEIQRLRFLFGTSSAILIQGFLLVVYGTAIFALSWPLALVAVGLTLGLFVVVRALIARLKREGNAITQTNSWIASRAQELISGIRTVLTHGAQPFESARFKQVSREAADVVVRLSWKQSLIGPLSQAVASAALIGLIIVAVQFFVLPGRMSMAVLITFLFAFFRMLPMVQNINDLRAMWAKQRGAVDAVAAILRRDDKPYLPDGTLPFEGLREAIELRHVCFGYEPGQRVLHDINLTIRKGQTVAFVGASGAGKSTLADLIVRLYDPDEGQILYDGIDLRQYRLDTLRRRVAMVSQETFLFHDTIRANIAYGLENVPEERIRWAAAQANALEFIEQLPEGFDTVVGDRGARLSGGQRQRIAIARALLRDPDILVLDEATSALDSISERLVQEALERLMAGRTVIVIAHRLSTIENADLVVVLEAGRIVEQGTYEELLERQGYLWKYHHLQYQVV</sequence>
<feature type="transmembrane region" description="Helical" evidence="7">
    <location>
        <begin position="196"/>
        <end position="215"/>
    </location>
</feature>
<keyword evidence="2 7" id="KW-0812">Transmembrane</keyword>
<dbReference type="InterPro" id="IPR003439">
    <property type="entry name" value="ABC_transporter-like_ATP-bd"/>
</dbReference>
<dbReference type="InterPro" id="IPR017871">
    <property type="entry name" value="ABC_transporter-like_CS"/>
</dbReference>
<evidence type="ECO:0000259" key="9">
    <source>
        <dbReference type="PROSITE" id="PS50929"/>
    </source>
</evidence>
<dbReference type="PANTHER" id="PTHR24221">
    <property type="entry name" value="ATP-BINDING CASSETTE SUB-FAMILY B"/>
    <property type="match status" value="1"/>
</dbReference>
<evidence type="ECO:0000256" key="3">
    <source>
        <dbReference type="ARBA" id="ARBA00022741"/>
    </source>
</evidence>
<evidence type="ECO:0000259" key="8">
    <source>
        <dbReference type="PROSITE" id="PS50893"/>
    </source>
</evidence>
<reference evidence="10 11" key="1">
    <citation type="journal article" date="2009" name="Stand. Genomic Sci.">
        <title>Complete genome sequence of Rhodothermus marinus type strain (R-10).</title>
        <authorList>
            <person name="Nolan M."/>
            <person name="Tindall B.J."/>
            <person name="Pomrenke H."/>
            <person name="Lapidus A."/>
            <person name="Copeland A."/>
            <person name="Glavina Del Rio T."/>
            <person name="Lucas S."/>
            <person name="Chen F."/>
            <person name="Tice H."/>
            <person name="Cheng J.F."/>
            <person name="Saunders E."/>
            <person name="Han C."/>
            <person name="Bruce D."/>
            <person name="Goodwin L."/>
            <person name="Chain P."/>
            <person name="Pitluck S."/>
            <person name="Ovchinikova G."/>
            <person name="Pati A."/>
            <person name="Ivanova N."/>
            <person name="Mavromatis K."/>
            <person name="Chen A."/>
            <person name="Palaniappan K."/>
            <person name="Land M."/>
            <person name="Hauser L."/>
            <person name="Chang Y.J."/>
            <person name="Jeffries C.D."/>
            <person name="Brettin T."/>
            <person name="Goker M."/>
            <person name="Bristow J."/>
            <person name="Eisen J.A."/>
            <person name="Markowitz V."/>
            <person name="Hugenholtz P."/>
            <person name="Kyrpides N.C."/>
            <person name="Klenk H.P."/>
            <person name="Detter J.C."/>
        </authorList>
    </citation>
    <scope>NUCLEOTIDE SEQUENCE [LARGE SCALE GENOMIC DNA]</scope>
    <source>
        <strain evidence="11">ATCC 43812 / DSM 4252 / R-10</strain>
    </source>
</reference>
<accession>D0MHR1</accession>
<evidence type="ECO:0000256" key="7">
    <source>
        <dbReference type="SAM" id="Phobius"/>
    </source>
</evidence>
<feature type="transmembrane region" description="Helical" evidence="7">
    <location>
        <begin position="94"/>
        <end position="115"/>
    </location>
</feature>
<dbReference type="GO" id="GO:0005524">
    <property type="term" value="F:ATP binding"/>
    <property type="evidence" value="ECO:0007669"/>
    <property type="project" value="UniProtKB-KW"/>
</dbReference>
<dbReference type="SMART" id="SM00382">
    <property type="entry name" value="AAA"/>
    <property type="match status" value="1"/>
</dbReference>
<dbReference type="Gene3D" id="1.20.1560.10">
    <property type="entry name" value="ABC transporter type 1, transmembrane domain"/>
    <property type="match status" value="1"/>
</dbReference>
<dbReference type="InterPro" id="IPR003593">
    <property type="entry name" value="AAA+_ATPase"/>
</dbReference>
<dbReference type="Pfam" id="PF00005">
    <property type="entry name" value="ABC_tran"/>
    <property type="match status" value="1"/>
</dbReference>
<evidence type="ECO:0000256" key="5">
    <source>
        <dbReference type="ARBA" id="ARBA00022989"/>
    </source>
</evidence>
<keyword evidence="5 7" id="KW-1133">Transmembrane helix</keyword>
<proteinExistence type="predicted"/>
<evidence type="ECO:0000313" key="11">
    <source>
        <dbReference type="Proteomes" id="UP000002221"/>
    </source>
</evidence>
<evidence type="ECO:0000256" key="1">
    <source>
        <dbReference type="ARBA" id="ARBA00004651"/>
    </source>
</evidence>
<dbReference type="HOGENOM" id="CLU_000604_84_3_10"/>
<evidence type="ECO:0000256" key="4">
    <source>
        <dbReference type="ARBA" id="ARBA00022840"/>
    </source>
</evidence>
<feature type="domain" description="ABC transmembrane type-1" evidence="9">
    <location>
        <begin position="37"/>
        <end position="340"/>
    </location>
</feature>
<dbReference type="GO" id="GO:0034040">
    <property type="term" value="F:ATPase-coupled lipid transmembrane transporter activity"/>
    <property type="evidence" value="ECO:0007669"/>
    <property type="project" value="TreeGrafter"/>
</dbReference>
<dbReference type="GO" id="GO:0016887">
    <property type="term" value="F:ATP hydrolysis activity"/>
    <property type="evidence" value="ECO:0007669"/>
    <property type="project" value="InterPro"/>
</dbReference>
<dbReference type="PROSITE" id="PS50929">
    <property type="entry name" value="ABC_TM1F"/>
    <property type="match status" value="1"/>
</dbReference>
<dbReference type="PROSITE" id="PS00211">
    <property type="entry name" value="ABC_TRANSPORTER_1"/>
    <property type="match status" value="1"/>
</dbReference>
<keyword evidence="4" id="KW-0067">ATP-binding</keyword>
<evidence type="ECO:0000256" key="2">
    <source>
        <dbReference type="ARBA" id="ARBA00022692"/>
    </source>
</evidence>
<evidence type="ECO:0000313" key="10">
    <source>
        <dbReference type="EMBL" id="ACY48019.1"/>
    </source>
</evidence>
<dbReference type="SUPFAM" id="SSF52540">
    <property type="entry name" value="P-loop containing nucleoside triphosphate hydrolases"/>
    <property type="match status" value="1"/>
</dbReference>
<organism evidence="10 11">
    <name type="scientific">Rhodothermus marinus (strain ATCC 43812 / DSM 4252 / R-10)</name>
    <name type="common">Rhodothermus obamensis</name>
    <dbReference type="NCBI Taxonomy" id="518766"/>
    <lineage>
        <taxon>Bacteria</taxon>
        <taxon>Pseudomonadati</taxon>
        <taxon>Rhodothermota</taxon>
        <taxon>Rhodothermia</taxon>
        <taxon>Rhodothermales</taxon>
        <taxon>Rhodothermaceae</taxon>
        <taxon>Rhodothermus</taxon>
    </lineage>
</organism>
<keyword evidence="11" id="KW-1185">Reference proteome</keyword>
<dbReference type="Pfam" id="PF00664">
    <property type="entry name" value="ABC_membrane"/>
    <property type="match status" value="1"/>
</dbReference>
<name>D0MHR1_RHOM4</name>
<dbReference type="EMBL" id="CP001807">
    <property type="protein sequence ID" value="ACY48019.1"/>
    <property type="molecule type" value="Genomic_DNA"/>
</dbReference>
<dbReference type="KEGG" id="rmr:Rmar_1128"/>
<dbReference type="FunFam" id="3.40.50.300:FF:000218">
    <property type="entry name" value="Multidrug ABC transporter ATP-binding protein"/>
    <property type="match status" value="1"/>
</dbReference>
<dbReference type="SUPFAM" id="SSF90123">
    <property type="entry name" value="ABC transporter transmembrane region"/>
    <property type="match status" value="1"/>
</dbReference>
<dbReference type="GO" id="GO:0140359">
    <property type="term" value="F:ABC-type transporter activity"/>
    <property type="evidence" value="ECO:0007669"/>
    <property type="project" value="InterPro"/>
</dbReference>
<keyword evidence="3" id="KW-0547">Nucleotide-binding</keyword>
<comment type="subcellular location">
    <subcellularLocation>
        <location evidence="1">Cell membrane</location>
        <topology evidence="1">Multi-pass membrane protein</topology>
    </subcellularLocation>
</comment>
<dbReference type="InterPro" id="IPR027417">
    <property type="entry name" value="P-loop_NTPase"/>
</dbReference>
<dbReference type="PANTHER" id="PTHR24221:SF654">
    <property type="entry name" value="ATP-BINDING CASSETTE SUB-FAMILY B MEMBER 6"/>
    <property type="match status" value="1"/>
</dbReference>
<dbReference type="InterPro" id="IPR036640">
    <property type="entry name" value="ABC1_TM_sf"/>
</dbReference>
<dbReference type="Proteomes" id="UP000002221">
    <property type="component" value="Chromosome"/>
</dbReference>
<gene>
    <name evidence="10" type="ordered locus">Rmar_1128</name>
</gene>
<feature type="transmembrane region" description="Helical" evidence="7">
    <location>
        <begin position="286"/>
        <end position="305"/>
    </location>
</feature>